<feature type="compositionally biased region" description="Basic and acidic residues" evidence="2">
    <location>
        <begin position="163"/>
        <end position="179"/>
    </location>
</feature>
<feature type="non-terminal residue" evidence="3">
    <location>
        <position position="228"/>
    </location>
</feature>
<name>A0AAN5CSL0_9BILA</name>
<reference evidence="4" key="1">
    <citation type="submission" date="2022-10" db="EMBL/GenBank/DDBJ databases">
        <title>Genome assembly of Pristionchus species.</title>
        <authorList>
            <person name="Yoshida K."/>
            <person name="Sommer R.J."/>
        </authorList>
    </citation>
    <scope>NUCLEOTIDE SEQUENCE [LARGE SCALE GENOMIC DNA]</scope>
    <source>
        <strain evidence="4">RS5460</strain>
    </source>
</reference>
<comment type="caution">
    <text evidence="3">The sequence shown here is derived from an EMBL/GenBank/DDBJ whole genome shotgun (WGS) entry which is preliminary data.</text>
</comment>
<protein>
    <submittedName>
        <fullName evidence="3">Uncharacterized protein</fullName>
    </submittedName>
</protein>
<dbReference type="EMBL" id="BTRK01000004">
    <property type="protein sequence ID" value="GMR49417.1"/>
    <property type="molecule type" value="Genomic_DNA"/>
</dbReference>
<feature type="coiled-coil region" evidence="1">
    <location>
        <begin position="14"/>
        <end position="51"/>
    </location>
</feature>
<organism evidence="3 4">
    <name type="scientific">Pristionchus mayeri</name>
    <dbReference type="NCBI Taxonomy" id="1317129"/>
    <lineage>
        <taxon>Eukaryota</taxon>
        <taxon>Metazoa</taxon>
        <taxon>Ecdysozoa</taxon>
        <taxon>Nematoda</taxon>
        <taxon>Chromadorea</taxon>
        <taxon>Rhabditida</taxon>
        <taxon>Rhabditina</taxon>
        <taxon>Diplogasteromorpha</taxon>
        <taxon>Diplogasteroidea</taxon>
        <taxon>Neodiplogasteridae</taxon>
        <taxon>Pristionchus</taxon>
    </lineage>
</organism>
<feature type="region of interest" description="Disordered" evidence="2">
    <location>
        <begin position="160"/>
        <end position="189"/>
    </location>
</feature>
<keyword evidence="4" id="KW-1185">Reference proteome</keyword>
<dbReference type="Proteomes" id="UP001328107">
    <property type="component" value="Unassembled WGS sequence"/>
</dbReference>
<dbReference type="AlphaFoldDB" id="A0AAN5CSL0"/>
<accession>A0AAN5CSL0</accession>
<sequence>MIKTRNEFFNLCILERIVNVTRELEEERRKSEEKTNQINELTAKLVQYEEYQTLFGALVTNTGIPDDSFPKEILTQPVELRMFPHQSFDDDSGEWNDDAEEIMEMDGEGASEESGLTGLVVQPFEGVEMEEMRDQPVVKKKRPRVVENCINYSEVDVDFPNESEVREMELKEDEKKEEEPEKEDDESSKKCELFTAVLEVCKGEKTVESVMQHVDTMTKGMTEKEISR</sequence>
<keyword evidence="1" id="KW-0175">Coiled coil</keyword>
<evidence type="ECO:0000313" key="3">
    <source>
        <dbReference type="EMBL" id="GMR49417.1"/>
    </source>
</evidence>
<proteinExistence type="predicted"/>
<evidence type="ECO:0000313" key="4">
    <source>
        <dbReference type="Proteomes" id="UP001328107"/>
    </source>
</evidence>
<gene>
    <name evidence="3" type="ORF">PMAYCL1PPCAC_19612</name>
</gene>
<evidence type="ECO:0000256" key="1">
    <source>
        <dbReference type="SAM" id="Coils"/>
    </source>
</evidence>
<evidence type="ECO:0000256" key="2">
    <source>
        <dbReference type="SAM" id="MobiDB-lite"/>
    </source>
</evidence>